<sequence>MAVPAAVARLLEDYSTQRSDLAEDAAKVREVTGKDAPTEARVRAIMLHDETGVLQAVIPESTILDLDRLNEGAGRNLRALPLAELDELRKRLQWYEVPALPDLTGCEAVIDARLSAFEEIYLPSSEEDKYLCMSRRLFEAAMGAVKSMQISVRLPEIAVNHNQPAKDMDQINKAISSFTSLRIQRRLEDTLEMPPLPETAQRIIKLRVDPEAGISELADIVETDPSLSAQVVSWASSSFYAAPGKIRSVHDAIVRVLGFDLVMNLSMGLALGRTLEVPEERGDGFTPYWEQSVWTATLCGALTTAIPKERRPEFGLAYLVGLLHNFGYLVLAHVFPPHFSLICRYSEANRHVDSENCEQYLLGITREQMGGKLMEMWNMPEEVCMALRYQKNPYYNGDYSVYSALLFVATQLLRKHGIGEGPAQPAPQSVWDYLGLTRERAEEVLQELLSMSEDMKSLADNLAEATRS</sequence>
<gene>
    <name evidence="2" type="ordered locus">HCH_06308</name>
</gene>
<dbReference type="Gene3D" id="3.90.960.10">
    <property type="entry name" value="YbaK/aminoacyl-tRNA synthetase-associated domain"/>
    <property type="match status" value="1"/>
</dbReference>
<dbReference type="eggNOG" id="COG1639">
    <property type="taxonomic scope" value="Bacteria"/>
</dbReference>
<dbReference type="InterPro" id="IPR013976">
    <property type="entry name" value="HDOD"/>
</dbReference>
<dbReference type="PANTHER" id="PTHR33525:SF3">
    <property type="entry name" value="RIBONUCLEASE Y"/>
    <property type="match status" value="1"/>
</dbReference>
<dbReference type="Pfam" id="PF08668">
    <property type="entry name" value="HDOD"/>
    <property type="match status" value="1"/>
</dbReference>
<dbReference type="Gene3D" id="1.10.3210.10">
    <property type="entry name" value="Hypothetical protein af1432"/>
    <property type="match status" value="1"/>
</dbReference>
<name>Q2S8R9_HAHCH</name>
<dbReference type="STRING" id="349521.HCH_06308"/>
<dbReference type="PANTHER" id="PTHR33525">
    <property type="match status" value="1"/>
</dbReference>
<dbReference type="InterPro" id="IPR036754">
    <property type="entry name" value="YbaK/aa-tRNA-synt-asso_dom_sf"/>
</dbReference>
<evidence type="ECO:0000313" key="2">
    <source>
        <dbReference type="EMBL" id="ABC32955.1"/>
    </source>
</evidence>
<keyword evidence="3" id="KW-1185">Reference proteome</keyword>
<protein>
    <submittedName>
        <fullName evidence="2">Predicted signal transduction protein</fullName>
    </submittedName>
</protein>
<feature type="domain" description="HDOD" evidence="1">
    <location>
        <begin position="193"/>
        <end position="393"/>
    </location>
</feature>
<dbReference type="InterPro" id="IPR014627">
    <property type="entry name" value="UCP036888_HDGYP-like"/>
</dbReference>
<dbReference type="InterPro" id="IPR052340">
    <property type="entry name" value="RNase_Y/CdgJ"/>
</dbReference>
<dbReference type="HOGENOM" id="CLU_046996_0_0_6"/>
<evidence type="ECO:0000313" key="3">
    <source>
        <dbReference type="Proteomes" id="UP000000238"/>
    </source>
</evidence>
<dbReference type="Proteomes" id="UP000000238">
    <property type="component" value="Chromosome"/>
</dbReference>
<dbReference type="EMBL" id="CP000155">
    <property type="protein sequence ID" value="ABC32955.1"/>
    <property type="molecule type" value="Genomic_DNA"/>
</dbReference>
<dbReference type="SUPFAM" id="SSF109604">
    <property type="entry name" value="HD-domain/PDEase-like"/>
    <property type="match status" value="1"/>
</dbReference>
<reference evidence="2 3" key="1">
    <citation type="journal article" date="2005" name="Nucleic Acids Res.">
        <title>Genomic blueprint of Hahella chejuensis, a marine microbe producing an algicidal agent.</title>
        <authorList>
            <person name="Jeong H."/>
            <person name="Yim J.H."/>
            <person name="Lee C."/>
            <person name="Choi S.-H."/>
            <person name="Park Y.K."/>
            <person name="Yoon S.H."/>
            <person name="Hur C.-G."/>
            <person name="Kang H.-Y."/>
            <person name="Kim D."/>
            <person name="Lee H.H."/>
            <person name="Park K.H."/>
            <person name="Park S.-H."/>
            <person name="Park H.-S."/>
            <person name="Lee H.K."/>
            <person name="Oh T.K."/>
            <person name="Kim J.F."/>
        </authorList>
    </citation>
    <scope>NUCLEOTIDE SEQUENCE [LARGE SCALE GENOMIC DNA]</scope>
    <source>
        <strain evidence="2 3">KCTC 2396</strain>
    </source>
</reference>
<organism evidence="2 3">
    <name type="scientific">Hahella chejuensis (strain KCTC 2396)</name>
    <dbReference type="NCBI Taxonomy" id="349521"/>
    <lineage>
        <taxon>Bacteria</taxon>
        <taxon>Pseudomonadati</taxon>
        <taxon>Pseudomonadota</taxon>
        <taxon>Gammaproteobacteria</taxon>
        <taxon>Oceanospirillales</taxon>
        <taxon>Hahellaceae</taxon>
        <taxon>Hahella</taxon>
    </lineage>
</organism>
<dbReference type="RefSeq" id="WP_011400011.1">
    <property type="nucleotide sequence ID" value="NC_007645.1"/>
</dbReference>
<accession>Q2S8R9</accession>
<dbReference type="PIRSF" id="PIRSF036888">
    <property type="entry name" value="HDGYPm_UCP036888"/>
    <property type="match status" value="1"/>
</dbReference>
<dbReference type="SUPFAM" id="SSF55826">
    <property type="entry name" value="YbaK/ProRS associated domain"/>
    <property type="match status" value="1"/>
</dbReference>
<dbReference type="KEGG" id="hch:HCH_06308"/>
<dbReference type="OrthoDB" id="7001648at2"/>
<dbReference type="GO" id="GO:0002161">
    <property type="term" value="F:aminoacyl-tRNA deacylase activity"/>
    <property type="evidence" value="ECO:0007669"/>
    <property type="project" value="InterPro"/>
</dbReference>
<dbReference type="AlphaFoldDB" id="Q2S8R9"/>
<dbReference type="PROSITE" id="PS51833">
    <property type="entry name" value="HDOD"/>
    <property type="match status" value="1"/>
</dbReference>
<dbReference type="eggNOG" id="COG2606">
    <property type="taxonomic scope" value="Bacteria"/>
</dbReference>
<evidence type="ECO:0000259" key="1">
    <source>
        <dbReference type="PROSITE" id="PS51833"/>
    </source>
</evidence>
<proteinExistence type="predicted"/>